<evidence type="ECO:0000313" key="3">
    <source>
        <dbReference type="Proteomes" id="UP000664940"/>
    </source>
</evidence>
<accession>A0A833YSF2</accession>
<dbReference type="Proteomes" id="UP000664940">
    <property type="component" value="Unassembled WGS sequence"/>
</dbReference>
<feature type="region of interest" description="Disordered" evidence="1">
    <location>
        <begin position="1"/>
        <end position="29"/>
    </location>
</feature>
<evidence type="ECO:0000256" key="1">
    <source>
        <dbReference type="SAM" id="MobiDB-lite"/>
    </source>
</evidence>
<gene>
    <name evidence="2" type="ORF">HJG60_009288</name>
</gene>
<comment type="caution">
    <text evidence="2">The sequence shown here is derived from an EMBL/GenBank/DDBJ whole genome shotgun (WGS) entry which is preliminary data.</text>
</comment>
<protein>
    <submittedName>
        <fullName evidence="2">Uncharacterized protein</fullName>
    </submittedName>
</protein>
<dbReference type="AlphaFoldDB" id="A0A833YSF2"/>
<reference evidence="2 3" key="1">
    <citation type="journal article" date="2020" name="Nature">
        <title>Six reference-quality genomes reveal evolution of bat adaptations.</title>
        <authorList>
            <person name="Jebb D."/>
            <person name="Huang Z."/>
            <person name="Pippel M."/>
            <person name="Hughes G.M."/>
            <person name="Lavrichenko K."/>
            <person name="Devanna P."/>
            <person name="Winkler S."/>
            <person name="Jermiin L.S."/>
            <person name="Skirmuntt E.C."/>
            <person name="Katzourakis A."/>
            <person name="Burkitt-Gray L."/>
            <person name="Ray D.A."/>
            <person name="Sullivan K.A.M."/>
            <person name="Roscito J.G."/>
            <person name="Kirilenko B.M."/>
            <person name="Davalos L.M."/>
            <person name="Corthals A.P."/>
            <person name="Power M.L."/>
            <person name="Jones G."/>
            <person name="Ransome R.D."/>
            <person name="Dechmann D.K.N."/>
            <person name="Locatelli A.G."/>
            <person name="Puechmaille S.J."/>
            <person name="Fedrigo O."/>
            <person name="Jarvis E.D."/>
            <person name="Hiller M."/>
            <person name="Vernes S.C."/>
            <person name="Myers E.W."/>
            <person name="Teeling E.C."/>
        </authorList>
    </citation>
    <scope>NUCLEOTIDE SEQUENCE [LARGE SCALE GENOMIC DNA]</scope>
    <source>
        <strain evidence="2">Bat1K_MPI-CBG_1</strain>
    </source>
</reference>
<proteinExistence type="predicted"/>
<organism evidence="2 3">
    <name type="scientific">Phyllostomus discolor</name>
    <name type="common">pale spear-nosed bat</name>
    <dbReference type="NCBI Taxonomy" id="89673"/>
    <lineage>
        <taxon>Eukaryota</taxon>
        <taxon>Metazoa</taxon>
        <taxon>Chordata</taxon>
        <taxon>Craniata</taxon>
        <taxon>Vertebrata</taxon>
        <taxon>Euteleostomi</taxon>
        <taxon>Mammalia</taxon>
        <taxon>Eutheria</taxon>
        <taxon>Laurasiatheria</taxon>
        <taxon>Chiroptera</taxon>
        <taxon>Yangochiroptera</taxon>
        <taxon>Phyllostomidae</taxon>
        <taxon>Phyllostominae</taxon>
        <taxon>Phyllostomus</taxon>
    </lineage>
</organism>
<evidence type="ECO:0000313" key="2">
    <source>
        <dbReference type="EMBL" id="KAF6078500.1"/>
    </source>
</evidence>
<sequence>MRNERAAFRKPPSETPSQGPPNKDTLESAGSFLKKMKFREYMCRFPVGQITKSAISKRSSVFCIFLNTRFSLNRSSEQSQGLGREDLTKVVSSVLSKLKSKNKKEERKGTAEWISQCSCPSCILLR</sequence>
<dbReference type="EMBL" id="JABVXQ010000014">
    <property type="protein sequence ID" value="KAF6078500.1"/>
    <property type="molecule type" value="Genomic_DNA"/>
</dbReference>
<name>A0A833YSF2_9CHIR</name>